<dbReference type="InterPro" id="IPR002885">
    <property type="entry name" value="PPR_rpt"/>
</dbReference>
<evidence type="ECO:0008006" key="6">
    <source>
        <dbReference type="Google" id="ProtNLM"/>
    </source>
</evidence>
<dbReference type="EMBL" id="JAKOGI010000491">
    <property type="protein sequence ID" value="KAJ8434226.1"/>
    <property type="molecule type" value="Genomic_DNA"/>
</dbReference>
<protein>
    <recommendedName>
        <fullName evidence="6">Pentatricopeptide repeat-containing protein</fullName>
    </recommendedName>
</protein>
<evidence type="ECO:0000256" key="3">
    <source>
        <dbReference type="PROSITE-ProRule" id="PRU00708"/>
    </source>
</evidence>
<dbReference type="InterPro" id="IPR011990">
    <property type="entry name" value="TPR-like_helical_dom_sf"/>
</dbReference>
<dbReference type="NCBIfam" id="TIGR00756">
    <property type="entry name" value="PPR"/>
    <property type="match status" value="6"/>
</dbReference>
<keyword evidence="5" id="KW-1185">Reference proteome</keyword>
<evidence type="ECO:0000313" key="4">
    <source>
        <dbReference type="EMBL" id="KAJ8434226.1"/>
    </source>
</evidence>
<reference evidence="4" key="1">
    <citation type="submission" date="2022-04" db="EMBL/GenBank/DDBJ databases">
        <title>Carnegiea gigantea Genome sequencing and assembly v2.</title>
        <authorList>
            <person name="Copetti D."/>
            <person name="Sanderson M.J."/>
            <person name="Burquez A."/>
            <person name="Wojciechowski M.F."/>
        </authorList>
    </citation>
    <scope>NUCLEOTIDE SEQUENCE</scope>
    <source>
        <strain evidence="4">SGP5-SGP5p</strain>
        <tissue evidence="4">Aerial part</tissue>
    </source>
</reference>
<evidence type="ECO:0000256" key="1">
    <source>
        <dbReference type="ARBA" id="ARBA00007626"/>
    </source>
</evidence>
<feature type="repeat" description="PPR" evidence="3">
    <location>
        <begin position="326"/>
        <end position="360"/>
    </location>
</feature>
<comment type="caution">
    <text evidence="4">The sequence shown here is derived from an EMBL/GenBank/DDBJ whole genome shotgun (WGS) entry which is preliminary data.</text>
</comment>
<accession>A0A9Q1K0I0</accession>
<sequence>MQNHFRGLAIQCRGIIRQNFKLKLGTIPYNQFHCPHHFHPSCYLSNLVKIRGFHLERGPISTDPQRGLNQLLKSSKDGSADIDNVALKFQNLLKDFSSSSNEELEQALDACGVSLDEDLVLNVLRRHSSDWKPAFEFFNWVSNRSNPNGYSPGSSAYNEMLGILGKMNRFDELHQVLDEMSKRGLVNERSYGIVVHRYASAHRIHDAIDFFYKRKHYGLKLDLIAFQTLLMSLCRYKHVEAAEFLFHSKKGEFQYDIKTWNIILNGWCVLGSLHETKRFWNEIIRSKCRRDKVTYATFINSLCKSGKISPAVKLFYAMWEKGCTPDVVICNSVIDGLCFKKRIPEALQIFREMNDKDCQPDVATFNCLIKHLCKIHRMEKVFELLGEMEEKGGSCSPNARTYSYLLSSSKKPEEVSKMLERMKKTGCKMTGDTYNMVLRLYMKWNCEELVQSTWTEMERDGMGPDQRSYTIMIHGLYDQGRIEHAMNYFNKMTSKGMIPEQRTMLLVGAMKLKLEVGAENTGNIKLSTHADRSGKKNIPFHSLMKPGFDE</sequence>
<feature type="repeat" description="PPR" evidence="3">
    <location>
        <begin position="465"/>
        <end position="499"/>
    </location>
</feature>
<comment type="similarity">
    <text evidence="1">Belongs to the PPR family. P subfamily.</text>
</comment>
<feature type="repeat" description="PPR" evidence="3">
    <location>
        <begin position="361"/>
        <end position="395"/>
    </location>
</feature>
<proteinExistence type="inferred from homology"/>
<dbReference type="AlphaFoldDB" id="A0A9Q1K0I0"/>
<name>A0A9Q1K0I0_9CARY</name>
<feature type="repeat" description="PPR" evidence="3">
    <location>
        <begin position="291"/>
        <end position="325"/>
    </location>
</feature>
<dbReference type="Pfam" id="PF13041">
    <property type="entry name" value="PPR_2"/>
    <property type="match status" value="3"/>
</dbReference>
<dbReference type="PANTHER" id="PTHR46128:SF73">
    <property type="entry name" value="CRIB DOMAIN-CONTAINING PROTEIN"/>
    <property type="match status" value="1"/>
</dbReference>
<dbReference type="InterPro" id="IPR050872">
    <property type="entry name" value="PPR_P_subfamily"/>
</dbReference>
<dbReference type="Gene3D" id="1.25.40.10">
    <property type="entry name" value="Tetratricopeptide repeat domain"/>
    <property type="match status" value="4"/>
</dbReference>
<feature type="repeat" description="PPR" evidence="3">
    <location>
        <begin position="256"/>
        <end position="290"/>
    </location>
</feature>
<dbReference type="OrthoDB" id="185373at2759"/>
<organism evidence="4 5">
    <name type="scientific">Carnegiea gigantea</name>
    <dbReference type="NCBI Taxonomy" id="171969"/>
    <lineage>
        <taxon>Eukaryota</taxon>
        <taxon>Viridiplantae</taxon>
        <taxon>Streptophyta</taxon>
        <taxon>Embryophyta</taxon>
        <taxon>Tracheophyta</taxon>
        <taxon>Spermatophyta</taxon>
        <taxon>Magnoliopsida</taxon>
        <taxon>eudicotyledons</taxon>
        <taxon>Gunneridae</taxon>
        <taxon>Pentapetalae</taxon>
        <taxon>Caryophyllales</taxon>
        <taxon>Cactineae</taxon>
        <taxon>Cactaceae</taxon>
        <taxon>Cactoideae</taxon>
        <taxon>Echinocereeae</taxon>
        <taxon>Carnegiea</taxon>
    </lineage>
</organism>
<keyword evidence="2" id="KW-0677">Repeat</keyword>
<dbReference type="PANTHER" id="PTHR46128">
    <property type="entry name" value="MITOCHONDRIAL GROUP I INTRON SPLICING FACTOR CCM1"/>
    <property type="match status" value="1"/>
</dbReference>
<evidence type="ECO:0000313" key="5">
    <source>
        <dbReference type="Proteomes" id="UP001153076"/>
    </source>
</evidence>
<feature type="repeat" description="PPR" evidence="3">
    <location>
        <begin position="153"/>
        <end position="187"/>
    </location>
</feature>
<evidence type="ECO:0000256" key="2">
    <source>
        <dbReference type="ARBA" id="ARBA00022737"/>
    </source>
</evidence>
<dbReference type="Pfam" id="PF01535">
    <property type="entry name" value="PPR"/>
    <property type="match status" value="1"/>
</dbReference>
<dbReference type="Proteomes" id="UP001153076">
    <property type="component" value="Unassembled WGS sequence"/>
</dbReference>
<dbReference type="PROSITE" id="PS51375">
    <property type="entry name" value="PPR"/>
    <property type="match status" value="6"/>
</dbReference>
<gene>
    <name evidence="4" type="ORF">Cgig2_005905</name>
</gene>